<dbReference type="EMBL" id="JACJMO010000006">
    <property type="protein sequence ID" value="MBM6857236.1"/>
    <property type="molecule type" value="Genomic_DNA"/>
</dbReference>
<comment type="caution">
    <text evidence="3">The sequence shown here is derived from an EMBL/GenBank/DDBJ whole genome shotgun (WGS) entry which is preliminary data.</text>
</comment>
<dbReference type="Proteomes" id="UP000698924">
    <property type="component" value="Unassembled WGS sequence"/>
</dbReference>
<evidence type="ECO:0000313" key="4">
    <source>
        <dbReference type="Proteomes" id="UP000698924"/>
    </source>
</evidence>
<keyword evidence="4" id="KW-1185">Reference proteome</keyword>
<dbReference type="RefSeq" id="WP_204970480.1">
    <property type="nucleotide sequence ID" value="NZ_JAAZTS010000006.1"/>
</dbReference>
<proteinExistence type="predicted"/>
<feature type="domain" description="F5/8 type C" evidence="1">
    <location>
        <begin position="144"/>
        <end position="269"/>
    </location>
</feature>
<evidence type="ECO:0000313" key="3">
    <source>
        <dbReference type="EMBL" id="MBM6857236.1"/>
    </source>
</evidence>
<dbReference type="Gene3D" id="2.60.120.260">
    <property type="entry name" value="Galactose-binding domain-like"/>
    <property type="match status" value="1"/>
</dbReference>
<dbReference type="SUPFAM" id="SSF49265">
    <property type="entry name" value="Fibronectin type III"/>
    <property type="match status" value="1"/>
</dbReference>
<evidence type="ECO:0000259" key="1">
    <source>
        <dbReference type="Pfam" id="PF00754"/>
    </source>
</evidence>
<protein>
    <submittedName>
        <fullName evidence="3">DUF4959 domain-containing protein</fullName>
    </submittedName>
</protein>
<feature type="domain" description="DUF4959" evidence="2">
    <location>
        <begin position="28"/>
        <end position="108"/>
    </location>
</feature>
<gene>
    <name evidence="3" type="ORF">H6D15_06415</name>
</gene>
<dbReference type="Gene3D" id="2.60.40.10">
    <property type="entry name" value="Immunoglobulins"/>
    <property type="match status" value="1"/>
</dbReference>
<dbReference type="SUPFAM" id="SSF49785">
    <property type="entry name" value="Galactose-binding domain-like"/>
    <property type="match status" value="1"/>
</dbReference>
<dbReference type="InterPro" id="IPR036116">
    <property type="entry name" value="FN3_sf"/>
</dbReference>
<name>A0AA41D8F3_9BACT</name>
<organism evidence="3 4">
    <name type="scientific">Caecibacteroides pullorum</name>
    <dbReference type="NCBI Taxonomy" id="2725562"/>
    <lineage>
        <taxon>Bacteria</taxon>
        <taxon>Pseudomonadati</taxon>
        <taxon>Bacteroidota</taxon>
        <taxon>Bacteroidia</taxon>
        <taxon>Bacteroidales</taxon>
        <taxon>Bacteroidaceae</taxon>
        <taxon>Caecibacteroides</taxon>
    </lineage>
</organism>
<dbReference type="CDD" id="cd00063">
    <property type="entry name" value="FN3"/>
    <property type="match status" value="1"/>
</dbReference>
<dbReference type="InterPro" id="IPR032527">
    <property type="entry name" value="DUF4959"/>
</dbReference>
<dbReference type="InterPro" id="IPR000421">
    <property type="entry name" value="FA58C"/>
</dbReference>
<evidence type="ECO:0000259" key="2">
    <source>
        <dbReference type="Pfam" id="PF16323"/>
    </source>
</evidence>
<dbReference type="InterPro" id="IPR003961">
    <property type="entry name" value="FN3_dom"/>
</dbReference>
<sequence>MKKLIFYLCLCIGLCVSCSEDDSIDYTFQVVNLTAEAREGAIKLNWELPQDSNLLYVRIDYYNIRQKKDYVVNKSVFADSLVIDGLLARDGAYTFRLTAVNANGQESALSAEVSCTCLPVQPVVTTSQKEVDADMIHYETNAQEPSEGPLDDLFDGDNDTFFHTPWTFSAPWPQWVEIEVSQPVNGVMFYTVNRGNGSGRPGYVEILASNDRETWTKLYEFSGTDDIPETDKGRYDSPLIYDLNTSYTYFRYNAIEGNGGNSFWNMAEMDWTFYEVTQTVYDPENETD</sequence>
<dbReference type="InterPro" id="IPR013783">
    <property type="entry name" value="Ig-like_fold"/>
</dbReference>
<dbReference type="Pfam" id="PF16323">
    <property type="entry name" value="DUF4959"/>
    <property type="match status" value="1"/>
</dbReference>
<dbReference type="InterPro" id="IPR008979">
    <property type="entry name" value="Galactose-bd-like_sf"/>
</dbReference>
<reference evidence="3 4" key="1">
    <citation type="journal article" date="2021" name="Sci. Rep.">
        <title>The distribution of antibiotic resistance genes in chicken gut microbiota commensals.</title>
        <authorList>
            <person name="Juricova H."/>
            <person name="Matiasovicova J."/>
            <person name="Kubasova T."/>
            <person name="Cejkova D."/>
            <person name="Rychlik I."/>
        </authorList>
    </citation>
    <scope>NUCLEOTIDE SEQUENCE [LARGE SCALE GENOMIC DNA]</scope>
    <source>
        <strain evidence="3 4">An421</strain>
    </source>
</reference>
<dbReference type="Pfam" id="PF00754">
    <property type="entry name" value="F5_F8_type_C"/>
    <property type="match status" value="1"/>
</dbReference>
<accession>A0AA41D8F3</accession>
<dbReference type="AlphaFoldDB" id="A0AA41D8F3"/>